<dbReference type="AlphaFoldDB" id="A0A6I0VCN8"/>
<comment type="caution">
    <text evidence="3">The sequence shown here is derived from an EMBL/GenBank/DDBJ whole genome shotgun (WGS) entry which is preliminary data.</text>
</comment>
<accession>A0A6I0VCN8</accession>
<keyword evidence="2" id="KW-1133">Transmembrane helix</keyword>
<feature type="transmembrane region" description="Helical" evidence="2">
    <location>
        <begin position="77"/>
        <end position="96"/>
    </location>
</feature>
<keyword evidence="2" id="KW-0812">Transmembrane</keyword>
<gene>
    <name evidence="3" type="ORF">GA542_00560</name>
</gene>
<evidence type="ECO:0000313" key="3">
    <source>
        <dbReference type="EMBL" id="KAB6031736.1"/>
    </source>
</evidence>
<reference evidence="3 4" key="1">
    <citation type="journal article" date="2019" name="Nat. Med.">
        <title>A library of human gut bacterial isolates paired with longitudinal multiomics data enables mechanistic microbiome research.</title>
        <authorList>
            <person name="Poyet M."/>
            <person name="Groussin M."/>
            <person name="Gibbons S.M."/>
            <person name="Avila-Pacheco J."/>
            <person name="Jiang X."/>
            <person name="Kearney S.M."/>
            <person name="Perrotta A.R."/>
            <person name="Berdy B."/>
            <person name="Zhao S."/>
            <person name="Lieberman T.D."/>
            <person name="Swanson P.K."/>
            <person name="Smith M."/>
            <person name="Roesemann S."/>
            <person name="Alexander J.E."/>
            <person name="Rich S.A."/>
            <person name="Livny J."/>
            <person name="Vlamakis H."/>
            <person name="Clish C."/>
            <person name="Bullock K."/>
            <person name="Deik A."/>
            <person name="Scott J."/>
            <person name="Pierce K.A."/>
            <person name="Xavier R.J."/>
            <person name="Alm E.J."/>
        </authorList>
    </citation>
    <scope>NUCLEOTIDE SEQUENCE [LARGE SCALE GENOMIC DNA]</scope>
    <source>
        <strain evidence="3 4">BIOML-A26</strain>
    </source>
</reference>
<evidence type="ECO:0000256" key="2">
    <source>
        <dbReference type="SAM" id="Phobius"/>
    </source>
</evidence>
<dbReference type="Proteomes" id="UP000470926">
    <property type="component" value="Unassembled WGS sequence"/>
</dbReference>
<sequence length="273" mass="30234">MAASHHRHRSNEASQRRREAEAGMESSTPYKGGEIDSWQAEAIDTLSSANEYQGQSRIQTLRKLPWNRKWKYFRDQLLARTVVIAAIVCVVVYIAVQILAPAPGPKLYVAVFDDAVGQQGAASLQSQVAKRMDLPEGRKGGVLVDTYFSNDENDISKLQTMIANHEIDAIVATPKTFKQLSGYGYLTNLDSSLTKRQRTLLSGDFVTMKGFKDSDDPDFEGGGKGKAEPFGLSMTDFRQWNRLKSAKSNALIGIVRESPNPTTAQRLIDYLSA</sequence>
<evidence type="ECO:0000256" key="1">
    <source>
        <dbReference type="SAM" id="MobiDB-lite"/>
    </source>
</evidence>
<feature type="region of interest" description="Disordered" evidence="1">
    <location>
        <begin position="1"/>
        <end position="33"/>
    </location>
</feature>
<evidence type="ECO:0000313" key="4">
    <source>
        <dbReference type="Proteomes" id="UP000470926"/>
    </source>
</evidence>
<dbReference type="EMBL" id="WDFR01000001">
    <property type="protein sequence ID" value="KAB6031736.1"/>
    <property type="molecule type" value="Genomic_DNA"/>
</dbReference>
<protein>
    <submittedName>
        <fullName evidence="3">Uncharacterized protein</fullName>
    </submittedName>
</protein>
<proteinExistence type="predicted"/>
<feature type="compositionally biased region" description="Basic and acidic residues" evidence="1">
    <location>
        <begin position="10"/>
        <end position="21"/>
    </location>
</feature>
<organism evidence="3 4">
    <name type="scientific">Bifidobacterium adolescentis</name>
    <dbReference type="NCBI Taxonomy" id="1680"/>
    <lineage>
        <taxon>Bacteria</taxon>
        <taxon>Bacillati</taxon>
        <taxon>Actinomycetota</taxon>
        <taxon>Actinomycetes</taxon>
        <taxon>Bifidobacteriales</taxon>
        <taxon>Bifidobacteriaceae</taxon>
        <taxon>Bifidobacterium</taxon>
    </lineage>
</organism>
<name>A0A6I0VCN8_BIFAD</name>
<keyword evidence="2" id="KW-0472">Membrane</keyword>